<sequence>MSTPLSARVSWIQHAARLLLGGALLLAGTGHLTTQRQAFQAQVPTWLPLDPDFVVVASGVVELSLGVALVTLPRYRVSIGAAAAAFFVAVFPGNLSQYLTQTDAFGLNTDQARLIRLFFQPLLVAWALWSTGAWARWRASRRRRPAAG</sequence>
<comment type="subcellular location">
    <subcellularLocation>
        <location evidence="1">Membrane</location>
        <topology evidence="1">Multi-pass membrane protein</topology>
    </subcellularLocation>
</comment>
<feature type="transmembrane region" description="Helical" evidence="5">
    <location>
        <begin position="54"/>
        <end position="72"/>
    </location>
</feature>
<dbReference type="RefSeq" id="WP_380016428.1">
    <property type="nucleotide sequence ID" value="NZ_JBHLYR010000073.1"/>
</dbReference>
<keyword evidence="2 5" id="KW-0812">Transmembrane</keyword>
<evidence type="ECO:0000313" key="7">
    <source>
        <dbReference type="Proteomes" id="UP001589733"/>
    </source>
</evidence>
<evidence type="ECO:0000256" key="5">
    <source>
        <dbReference type="SAM" id="Phobius"/>
    </source>
</evidence>
<evidence type="ECO:0000256" key="4">
    <source>
        <dbReference type="ARBA" id="ARBA00023136"/>
    </source>
</evidence>
<keyword evidence="4 5" id="KW-0472">Membrane</keyword>
<feature type="transmembrane region" description="Helical" evidence="5">
    <location>
        <begin position="79"/>
        <end position="97"/>
    </location>
</feature>
<keyword evidence="7" id="KW-1185">Reference proteome</keyword>
<dbReference type="PANTHER" id="PTHR36974">
    <property type="entry name" value="MEMBRANE PROTEIN-RELATED"/>
    <property type="match status" value="1"/>
</dbReference>
<comment type="caution">
    <text evidence="6">The sequence shown here is derived from an EMBL/GenBank/DDBJ whole genome shotgun (WGS) entry which is preliminary data.</text>
</comment>
<evidence type="ECO:0000313" key="6">
    <source>
        <dbReference type="EMBL" id="MFB9994962.1"/>
    </source>
</evidence>
<dbReference type="EMBL" id="JBHLYR010000073">
    <property type="protein sequence ID" value="MFB9994962.1"/>
    <property type="molecule type" value="Genomic_DNA"/>
</dbReference>
<protein>
    <submittedName>
        <fullName evidence="6">DoxX family membrane protein</fullName>
    </submittedName>
</protein>
<evidence type="ECO:0000256" key="1">
    <source>
        <dbReference type="ARBA" id="ARBA00004141"/>
    </source>
</evidence>
<organism evidence="6 7">
    <name type="scientific">Deinococcus oregonensis</name>
    <dbReference type="NCBI Taxonomy" id="1805970"/>
    <lineage>
        <taxon>Bacteria</taxon>
        <taxon>Thermotogati</taxon>
        <taxon>Deinococcota</taxon>
        <taxon>Deinococci</taxon>
        <taxon>Deinococcales</taxon>
        <taxon>Deinococcaceae</taxon>
        <taxon>Deinococcus</taxon>
    </lineage>
</organism>
<evidence type="ECO:0000256" key="3">
    <source>
        <dbReference type="ARBA" id="ARBA00022989"/>
    </source>
</evidence>
<name>A0ABV6B5C2_9DEIO</name>
<dbReference type="Proteomes" id="UP001589733">
    <property type="component" value="Unassembled WGS sequence"/>
</dbReference>
<feature type="transmembrane region" description="Helical" evidence="5">
    <location>
        <begin position="117"/>
        <end position="135"/>
    </location>
</feature>
<dbReference type="PANTHER" id="PTHR36974:SF1">
    <property type="entry name" value="DOXX FAMILY MEMBRANE PROTEIN"/>
    <property type="match status" value="1"/>
</dbReference>
<keyword evidence="3 5" id="KW-1133">Transmembrane helix</keyword>
<reference evidence="6 7" key="1">
    <citation type="submission" date="2024-09" db="EMBL/GenBank/DDBJ databases">
        <authorList>
            <person name="Sun Q."/>
            <person name="Mori K."/>
        </authorList>
    </citation>
    <scope>NUCLEOTIDE SEQUENCE [LARGE SCALE GENOMIC DNA]</scope>
    <source>
        <strain evidence="6 7">JCM 13503</strain>
    </source>
</reference>
<dbReference type="InterPro" id="IPR032808">
    <property type="entry name" value="DoxX"/>
</dbReference>
<dbReference type="Pfam" id="PF07681">
    <property type="entry name" value="DoxX"/>
    <property type="match status" value="1"/>
</dbReference>
<accession>A0ABV6B5C2</accession>
<gene>
    <name evidence="6" type="ORF">ACFFLM_23725</name>
</gene>
<evidence type="ECO:0000256" key="2">
    <source>
        <dbReference type="ARBA" id="ARBA00022692"/>
    </source>
</evidence>
<proteinExistence type="predicted"/>